<gene>
    <name evidence="6" type="ORF">ILUMI_20120</name>
</gene>
<dbReference type="InterPro" id="IPR002018">
    <property type="entry name" value="CarbesteraseB"/>
</dbReference>
<dbReference type="Proteomes" id="UP000801492">
    <property type="component" value="Unassembled WGS sequence"/>
</dbReference>
<evidence type="ECO:0000256" key="4">
    <source>
        <dbReference type="ARBA" id="ARBA00023180"/>
    </source>
</evidence>
<reference evidence="6" key="1">
    <citation type="submission" date="2019-08" db="EMBL/GenBank/DDBJ databases">
        <title>The genome of the North American firefly Photinus pyralis.</title>
        <authorList>
            <consortium name="Photinus pyralis genome working group"/>
            <person name="Fallon T.R."/>
            <person name="Sander Lower S.E."/>
            <person name="Weng J.-K."/>
        </authorList>
    </citation>
    <scope>NUCLEOTIDE SEQUENCE</scope>
    <source>
        <strain evidence="6">TRF0915ILg1</strain>
        <tissue evidence="6">Whole body</tissue>
    </source>
</reference>
<evidence type="ECO:0000256" key="2">
    <source>
        <dbReference type="ARBA" id="ARBA00022487"/>
    </source>
</evidence>
<keyword evidence="2" id="KW-0719">Serine esterase</keyword>
<dbReference type="AlphaFoldDB" id="A0A8K0CKB8"/>
<dbReference type="SUPFAM" id="SSF53474">
    <property type="entry name" value="alpha/beta-Hydrolases"/>
    <property type="match status" value="1"/>
</dbReference>
<dbReference type="GO" id="GO:0052689">
    <property type="term" value="F:carboxylic ester hydrolase activity"/>
    <property type="evidence" value="ECO:0007669"/>
    <property type="project" value="UniProtKB-KW"/>
</dbReference>
<dbReference type="OrthoDB" id="6846267at2759"/>
<keyword evidence="7" id="KW-1185">Reference proteome</keyword>
<dbReference type="PANTHER" id="PTHR43142">
    <property type="entry name" value="CARBOXYLIC ESTER HYDROLASE"/>
    <property type="match status" value="1"/>
</dbReference>
<keyword evidence="3" id="KW-0378">Hydrolase</keyword>
<keyword evidence="4" id="KW-0325">Glycoprotein</keyword>
<evidence type="ECO:0000313" key="6">
    <source>
        <dbReference type="EMBL" id="KAF2886053.1"/>
    </source>
</evidence>
<evidence type="ECO:0000256" key="1">
    <source>
        <dbReference type="ARBA" id="ARBA00005964"/>
    </source>
</evidence>
<comment type="similarity">
    <text evidence="1">Belongs to the type-B carboxylesterase/lipase family.</text>
</comment>
<evidence type="ECO:0000256" key="3">
    <source>
        <dbReference type="ARBA" id="ARBA00022801"/>
    </source>
</evidence>
<dbReference type="PANTHER" id="PTHR43142:SF1">
    <property type="entry name" value="CARBOXYLIC ESTER HYDROLASE"/>
    <property type="match status" value="1"/>
</dbReference>
<comment type="caution">
    <text evidence="6">The sequence shown here is derived from an EMBL/GenBank/DDBJ whole genome shotgun (WGS) entry which is preliminary data.</text>
</comment>
<dbReference type="Pfam" id="PF00135">
    <property type="entry name" value="COesterase"/>
    <property type="match status" value="1"/>
</dbReference>
<evidence type="ECO:0000313" key="7">
    <source>
        <dbReference type="Proteomes" id="UP000801492"/>
    </source>
</evidence>
<feature type="non-terminal residue" evidence="6">
    <location>
        <position position="1"/>
    </location>
</feature>
<proteinExistence type="inferred from homology"/>
<dbReference type="InterPro" id="IPR029058">
    <property type="entry name" value="AB_hydrolase_fold"/>
</dbReference>
<name>A0A8K0CKB8_IGNLU</name>
<organism evidence="6 7">
    <name type="scientific">Ignelater luminosus</name>
    <name type="common">Cucubano</name>
    <name type="synonym">Pyrophorus luminosus</name>
    <dbReference type="NCBI Taxonomy" id="2038154"/>
    <lineage>
        <taxon>Eukaryota</taxon>
        <taxon>Metazoa</taxon>
        <taxon>Ecdysozoa</taxon>
        <taxon>Arthropoda</taxon>
        <taxon>Hexapoda</taxon>
        <taxon>Insecta</taxon>
        <taxon>Pterygota</taxon>
        <taxon>Neoptera</taxon>
        <taxon>Endopterygota</taxon>
        <taxon>Coleoptera</taxon>
        <taxon>Polyphaga</taxon>
        <taxon>Elateriformia</taxon>
        <taxon>Elateroidea</taxon>
        <taxon>Elateridae</taxon>
        <taxon>Agrypninae</taxon>
        <taxon>Pyrophorini</taxon>
        <taxon>Ignelater</taxon>
    </lineage>
</organism>
<dbReference type="Gene3D" id="3.40.50.1820">
    <property type="entry name" value="alpha/beta hydrolase"/>
    <property type="match status" value="1"/>
</dbReference>
<sequence length="220" mass="26143">ILLYGKLDELGNRWEELLPYVLDYEDSADDFDKPFIASALRNFYLRDEPLTLKNIHNLLRLFTDRFFIVDALKAVCLHSAVAQSPVYYYYFDYLIDMPIVYKANLSVVSHGDDFRMLFRQYDNAPVLSESDRKMKNIFLDFIYRYASTGIPDFKGVTWKPFNAPFEGVSYMHITSPTLIRRSKEINPEPLQFWHNLPIKENEKSFTFAINYEQFLPWTYY</sequence>
<evidence type="ECO:0000259" key="5">
    <source>
        <dbReference type="Pfam" id="PF00135"/>
    </source>
</evidence>
<accession>A0A8K0CKB8</accession>
<protein>
    <recommendedName>
        <fullName evidence="5">Carboxylesterase type B domain-containing protein</fullName>
    </recommendedName>
</protein>
<dbReference type="EMBL" id="VTPC01088805">
    <property type="protein sequence ID" value="KAF2886053.1"/>
    <property type="molecule type" value="Genomic_DNA"/>
</dbReference>
<feature type="domain" description="Carboxylesterase type B" evidence="5">
    <location>
        <begin position="29"/>
        <end position="193"/>
    </location>
</feature>